<reference evidence="1" key="2">
    <citation type="journal article" date="2022" name="New Phytol.">
        <title>Evolutionary transition to the ectomycorrhizal habit in the genomes of a hyperdiverse lineage of mushroom-forming fungi.</title>
        <authorList>
            <person name="Looney B."/>
            <person name="Miyauchi S."/>
            <person name="Morin E."/>
            <person name="Drula E."/>
            <person name="Courty P.E."/>
            <person name="Kohler A."/>
            <person name="Kuo A."/>
            <person name="LaButti K."/>
            <person name="Pangilinan J."/>
            <person name="Lipzen A."/>
            <person name="Riley R."/>
            <person name="Andreopoulos W."/>
            <person name="He G."/>
            <person name="Johnson J."/>
            <person name="Nolan M."/>
            <person name="Tritt A."/>
            <person name="Barry K.W."/>
            <person name="Grigoriev I.V."/>
            <person name="Nagy L.G."/>
            <person name="Hibbett D."/>
            <person name="Henrissat B."/>
            <person name="Matheny P.B."/>
            <person name="Labbe J."/>
            <person name="Martin F.M."/>
        </authorList>
    </citation>
    <scope>NUCLEOTIDE SEQUENCE</scope>
    <source>
        <strain evidence="1">FP105234-sp</strain>
    </source>
</reference>
<dbReference type="EMBL" id="MU275912">
    <property type="protein sequence ID" value="KAI0047045.1"/>
    <property type="molecule type" value="Genomic_DNA"/>
</dbReference>
<keyword evidence="2" id="KW-1185">Reference proteome</keyword>
<protein>
    <submittedName>
        <fullName evidence="1">Uncharacterized protein</fullName>
    </submittedName>
</protein>
<evidence type="ECO:0000313" key="1">
    <source>
        <dbReference type="EMBL" id="KAI0047045.1"/>
    </source>
</evidence>
<reference evidence="1" key="1">
    <citation type="submission" date="2021-02" db="EMBL/GenBank/DDBJ databases">
        <authorList>
            <consortium name="DOE Joint Genome Institute"/>
            <person name="Ahrendt S."/>
            <person name="Looney B.P."/>
            <person name="Miyauchi S."/>
            <person name="Morin E."/>
            <person name="Drula E."/>
            <person name="Courty P.E."/>
            <person name="Chicoki N."/>
            <person name="Fauchery L."/>
            <person name="Kohler A."/>
            <person name="Kuo A."/>
            <person name="Labutti K."/>
            <person name="Pangilinan J."/>
            <person name="Lipzen A."/>
            <person name="Riley R."/>
            <person name="Andreopoulos W."/>
            <person name="He G."/>
            <person name="Johnson J."/>
            <person name="Barry K.W."/>
            <person name="Grigoriev I.V."/>
            <person name="Nagy L."/>
            <person name="Hibbett D."/>
            <person name="Henrissat B."/>
            <person name="Matheny P.B."/>
            <person name="Labbe J."/>
            <person name="Martin F."/>
        </authorList>
    </citation>
    <scope>NUCLEOTIDE SEQUENCE</scope>
    <source>
        <strain evidence="1">FP105234-sp</strain>
    </source>
</reference>
<sequence>MLASSQQLCGQIAPVSPSLHNLPPLSSIPPTSFHDSSPAKILATHDSSPAKILATDADLEALIVQPSAVDQAFTDMAQAWQSSPAAAPTLPTASRCAPGAVGLLKLGKKKKSVTWPADSDLEQVKLIDKAIYVDDPIDVTIVHRIRQILSFLVFLYPLAAWAVLAWLWCQSDDWIYVPLCAIPSFMPVVFVYAALLGHISDSTRLSAENDFPEEKHWVSTEERGISGADSVILRLAVWHTYGLGFLFLFWRPYSTINSSDWSVWLALIYCVVFYVAVQLLFLIVLPDSAQRIVWEACLEEDWMSSFEGGDNLNALMLY</sequence>
<dbReference type="Proteomes" id="UP000814033">
    <property type="component" value="Unassembled WGS sequence"/>
</dbReference>
<name>A0ACB8RSN1_9AGAM</name>
<comment type="caution">
    <text evidence="1">The sequence shown here is derived from an EMBL/GenBank/DDBJ whole genome shotgun (WGS) entry which is preliminary data.</text>
</comment>
<gene>
    <name evidence="1" type="ORF">FA95DRAFT_1679349</name>
</gene>
<proteinExistence type="predicted"/>
<evidence type="ECO:0000313" key="2">
    <source>
        <dbReference type="Proteomes" id="UP000814033"/>
    </source>
</evidence>
<organism evidence="1 2">
    <name type="scientific">Auriscalpium vulgare</name>
    <dbReference type="NCBI Taxonomy" id="40419"/>
    <lineage>
        <taxon>Eukaryota</taxon>
        <taxon>Fungi</taxon>
        <taxon>Dikarya</taxon>
        <taxon>Basidiomycota</taxon>
        <taxon>Agaricomycotina</taxon>
        <taxon>Agaricomycetes</taxon>
        <taxon>Russulales</taxon>
        <taxon>Auriscalpiaceae</taxon>
        <taxon>Auriscalpium</taxon>
    </lineage>
</organism>
<accession>A0ACB8RSN1</accession>